<name>A0ABU3G2D7_9GAMM</name>
<evidence type="ECO:0000259" key="1">
    <source>
        <dbReference type="Pfam" id="PF02371"/>
    </source>
</evidence>
<dbReference type="PANTHER" id="PTHR33055:SF3">
    <property type="entry name" value="PUTATIVE TRANSPOSASE FOR IS117-RELATED"/>
    <property type="match status" value="1"/>
</dbReference>
<keyword evidence="3" id="KW-1185">Reference proteome</keyword>
<protein>
    <submittedName>
        <fullName evidence="2">Transposase</fullName>
    </submittedName>
</protein>
<dbReference type="RefSeq" id="WP_311900193.1">
    <property type="nucleotide sequence ID" value="NZ_JAUOES010000020.1"/>
</dbReference>
<proteinExistence type="predicted"/>
<dbReference type="InterPro" id="IPR047650">
    <property type="entry name" value="Transpos_IS110"/>
</dbReference>
<evidence type="ECO:0000313" key="2">
    <source>
        <dbReference type="EMBL" id="MDT3281795.1"/>
    </source>
</evidence>
<dbReference type="EMBL" id="JAUOES010000020">
    <property type="protein sequence ID" value="MDT3281795.1"/>
    <property type="molecule type" value="Genomic_DNA"/>
</dbReference>
<evidence type="ECO:0000313" key="3">
    <source>
        <dbReference type="Proteomes" id="UP001249505"/>
    </source>
</evidence>
<feature type="domain" description="Transposase IS116/IS110/IS902 C-terminal" evidence="1">
    <location>
        <begin position="3"/>
        <end position="64"/>
    </location>
</feature>
<organism evidence="2 3">
    <name type="scientific">Shewanella scandinavica</name>
    <dbReference type="NCBI Taxonomy" id="3063538"/>
    <lineage>
        <taxon>Bacteria</taxon>
        <taxon>Pseudomonadati</taxon>
        <taxon>Pseudomonadota</taxon>
        <taxon>Gammaproteobacteria</taxon>
        <taxon>Alteromonadales</taxon>
        <taxon>Shewanellaceae</taxon>
        <taxon>Shewanella</taxon>
    </lineage>
</organism>
<dbReference type="PANTHER" id="PTHR33055">
    <property type="entry name" value="TRANSPOSASE FOR INSERTION SEQUENCE ELEMENT IS1111A"/>
    <property type="match status" value="1"/>
</dbReference>
<dbReference type="InterPro" id="IPR003346">
    <property type="entry name" value="Transposase_20"/>
</dbReference>
<gene>
    <name evidence="2" type="ORF">Q4Q50_16095</name>
</gene>
<dbReference type="Proteomes" id="UP001249505">
    <property type="component" value="Unassembled WGS sequence"/>
</dbReference>
<reference evidence="2 3" key="1">
    <citation type="submission" date="2023-07" db="EMBL/GenBank/DDBJ databases">
        <title>Novel Shewanella species isolated from Baltic Sea sediments.</title>
        <authorList>
            <person name="Martin-Rodriguez A.J."/>
        </authorList>
    </citation>
    <scope>NUCLEOTIDE SEQUENCE [LARGE SCALE GENOMIC DNA]</scope>
    <source>
        <strain evidence="2 3">SP2S1-2</strain>
    </source>
</reference>
<dbReference type="Pfam" id="PF02371">
    <property type="entry name" value="Transposase_20"/>
    <property type="match status" value="1"/>
</dbReference>
<accession>A0ABU3G2D7</accession>
<sequence length="115" mass="12681">MQLACLGDGQGFKNGRHAAVFVGVTPKQHSSGGKVVMIGIDKHGGDKYLRSILYQGALSVISRLPVEAKTDKQQWLINLVRRVGIKRACVALINKTVRTAWALLNYRTEYNSQTV</sequence>
<comment type="caution">
    <text evidence="2">The sequence shown here is derived from an EMBL/GenBank/DDBJ whole genome shotgun (WGS) entry which is preliminary data.</text>
</comment>